<proteinExistence type="predicted"/>
<keyword evidence="3" id="KW-1185">Reference proteome</keyword>
<dbReference type="EMBL" id="MCOG01000469">
    <property type="protein sequence ID" value="ORY04038.1"/>
    <property type="molecule type" value="Genomic_DNA"/>
</dbReference>
<feature type="region of interest" description="Disordered" evidence="1">
    <location>
        <begin position="424"/>
        <end position="447"/>
    </location>
</feature>
<feature type="compositionally biased region" description="Basic and acidic residues" evidence="1">
    <location>
        <begin position="424"/>
        <end position="442"/>
    </location>
</feature>
<sequence length="599" mass="69785">MSSNKIKENDYEKATLMAKEIAALGRRDTKFFRWKMEVEDIFEDLSLSEKEKKKIVILATYGKTKDRSIDIYYENKDLSLSDFISKIGEPFSNSKISNTNLHKLEALKISKYSVTEFNKIFKELLLEMSERDKPNEERLIFLYKKACKKRTPVFNELLTKQPKSLKDAYDIVLKVEETIEPYVSDDEYDSTQFNRIPKRRSFNRRKQNNLSEDKFNKVEKDRKKIDKDIQESDLEALTKSFAEMKIHGSSQSSRRINKIDSSFEYRNKNEHNNHKATAYHHGEKSKVNHYHNYPEAPESDTTSSTDESEEKSNNYNSPHEDLLNKKNQIKKCINGTLSYSEALKKGEYVSSPRGRWHFGLLPNGELALCENEFKESHIKWSNGINYLSKYDLKFFIDINGHLVVTAKNIVKSLDKNDHYDEKTNSITKENKLNKRTEEKNKDQVSVNSVEDNDSLNKSYILEYFAKFKEWLKNYKFPENKSKIYEIGNVIQNVNYKSDKEIIVWDSLPRNLTYNVGYFGDSGYFLVLSDDGSKSKNSPVILYDGAGVKIWQIIPTDEYKGYPFPREYDMPLDFETTTSSNTLTSTTPVVGDIPIYTNLT</sequence>
<reference evidence="2 3" key="1">
    <citation type="submission" date="2016-08" db="EMBL/GenBank/DDBJ databases">
        <title>A Parts List for Fungal Cellulosomes Revealed by Comparative Genomics.</title>
        <authorList>
            <consortium name="DOE Joint Genome Institute"/>
            <person name="Haitjema C.H."/>
            <person name="Gilmore S.P."/>
            <person name="Henske J.K."/>
            <person name="Solomon K.V."/>
            <person name="De Groot R."/>
            <person name="Kuo A."/>
            <person name="Mondo S.J."/>
            <person name="Salamov A.A."/>
            <person name="Labutti K."/>
            <person name="Zhao Z."/>
            <person name="Chiniquy J."/>
            <person name="Barry K."/>
            <person name="Brewer H.M."/>
            <person name="Purvine S.O."/>
            <person name="Wright A.T."/>
            <person name="Boxma B."/>
            <person name="Van Alen T."/>
            <person name="Hackstein J.H."/>
            <person name="Baker S.E."/>
            <person name="Grigoriev I.V."/>
            <person name="O'Malley M.A."/>
        </authorList>
    </citation>
    <scope>NUCLEOTIDE SEQUENCE [LARGE SCALE GENOMIC DNA]</scope>
    <source>
        <strain evidence="2 3">G1</strain>
    </source>
</reference>
<gene>
    <name evidence="2" type="ORF">LY90DRAFT_519467</name>
</gene>
<evidence type="ECO:0000313" key="3">
    <source>
        <dbReference type="Proteomes" id="UP000193920"/>
    </source>
</evidence>
<accession>A0A1Y1Z170</accession>
<feature type="region of interest" description="Disordered" evidence="1">
    <location>
        <begin position="269"/>
        <end position="323"/>
    </location>
</feature>
<evidence type="ECO:0000256" key="1">
    <source>
        <dbReference type="SAM" id="MobiDB-lite"/>
    </source>
</evidence>
<name>A0A1Y1Z170_9FUNG</name>
<protein>
    <submittedName>
        <fullName evidence="2">Uncharacterized protein</fullName>
    </submittedName>
</protein>
<comment type="caution">
    <text evidence="2">The sequence shown here is derived from an EMBL/GenBank/DDBJ whole genome shotgun (WGS) entry which is preliminary data.</text>
</comment>
<evidence type="ECO:0000313" key="2">
    <source>
        <dbReference type="EMBL" id="ORY04038.1"/>
    </source>
</evidence>
<dbReference type="AlphaFoldDB" id="A0A1Y1Z170"/>
<feature type="non-terminal residue" evidence="2">
    <location>
        <position position="599"/>
    </location>
</feature>
<dbReference type="Proteomes" id="UP000193920">
    <property type="component" value="Unassembled WGS sequence"/>
</dbReference>
<organism evidence="2 3">
    <name type="scientific">Neocallimastix californiae</name>
    <dbReference type="NCBI Taxonomy" id="1754190"/>
    <lineage>
        <taxon>Eukaryota</taxon>
        <taxon>Fungi</taxon>
        <taxon>Fungi incertae sedis</taxon>
        <taxon>Chytridiomycota</taxon>
        <taxon>Chytridiomycota incertae sedis</taxon>
        <taxon>Neocallimastigomycetes</taxon>
        <taxon>Neocallimastigales</taxon>
        <taxon>Neocallimastigaceae</taxon>
        <taxon>Neocallimastix</taxon>
    </lineage>
</organism>